<evidence type="ECO:0000313" key="2">
    <source>
        <dbReference type="Proteomes" id="UP000320593"/>
    </source>
</evidence>
<dbReference type="SUPFAM" id="SSF158837">
    <property type="entry name" value="AGR C 984p-like"/>
    <property type="match status" value="1"/>
</dbReference>
<dbReference type="RefSeq" id="WP_145340444.1">
    <property type="nucleotide sequence ID" value="NZ_SMLY01000087.1"/>
</dbReference>
<dbReference type="Gene3D" id="1.10.3700.10">
    <property type="entry name" value="AGR C 984p-like"/>
    <property type="match status" value="1"/>
</dbReference>
<organism evidence="1 2">
    <name type="scientific">Roseibium hamelinense</name>
    <dbReference type="NCBI Taxonomy" id="150831"/>
    <lineage>
        <taxon>Bacteria</taxon>
        <taxon>Pseudomonadati</taxon>
        <taxon>Pseudomonadota</taxon>
        <taxon>Alphaproteobacteria</taxon>
        <taxon>Hyphomicrobiales</taxon>
        <taxon>Stappiaceae</taxon>
        <taxon>Roseibium</taxon>
    </lineage>
</organism>
<reference evidence="1 2" key="1">
    <citation type="submission" date="2019-07" db="EMBL/GenBank/DDBJ databases">
        <title>Genomic Encyclopedia of Archaeal and Bacterial Type Strains, Phase II (KMG-II): from individual species to whole genera.</title>
        <authorList>
            <person name="Goeker M."/>
        </authorList>
    </citation>
    <scope>NUCLEOTIDE SEQUENCE [LARGE SCALE GENOMIC DNA]</scope>
    <source>
        <strain evidence="1 2">ATCC BAA-252</strain>
    </source>
</reference>
<dbReference type="InterPro" id="IPR010626">
    <property type="entry name" value="DUF1217"/>
</dbReference>
<proteinExistence type="predicted"/>
<dbReference type="Pfam" id="PF06748">
    <property type="entry name" value="DUF1217"/>
    <property type="match status" value="1"/>
</dbReference>
<dbReference type="OrthoDB" id="7824597at2"/>
<keyword evidence="2" id="KW-1185">Reference proteome</keyword>
<dbReference type="InterPro" id="IPR023157">
    <property type="entry name" value="AGR-C-984p-like_sf"/>
</dbReference>
<name>A0A562TH74_9HYPH</name>
<dbReference type="Proteomes" id="UP000320593">
    <property type="component" value="Unassembled WGS sequence"/>
</dbReference>
<comment type="caution">
    <text evidence="1">The sequence shown here is derived from an EMBL/GenBank/DDBJ whole genome shotgun (WGS) entry which is preliminary data.</text>
</comment>
<protein>
    <submittedName>
        <fullName evidence="1">Uncharacterized protein DUF1217</fullName>
    </submittedName>
</protein>
<dbReference type="AlphaFoldDB" id="A0A562TH74"/>
<gene>
    <name evidence="1" type="ORF">JM93_00474</name>
</gene>
<accession>A0A562TH74</accession>
<sequence>MISTLSQYQLVSNNIDRSLKIVGSDPTIERQSQYYQDNIRNIKSIDDFMSNDRIYSYAMKAMGLEEMTYAKAFVRKALEEGISNSDSFANRLNDKRYAEFVKVFNFAAFGEAATSFSSAQQGIVDSFMRQSLEEREGSQNEGVRLALYFERKASEITNAYEILADKALAQTVYTALNLPQSFGLSDIDKQAEYISDRIDFDQFKDPDYLKRFLEKFSALYDMQNGSPGASQVPSLIVGAAGGTGVIGLGEGLLSSIQNLKLGG</sequence>
<dbReference type="EMBL" id="VLLF01000001">
    <property type="protein sequence ID" value="TWI92922.1"/>
    <property type="molecule type" value="Genomic_DNA"/>
</dbReference>
<evidence type="ECO:0000313" key="1">
    <source>
        <dbReference type="EMBL" id="TWI92922.1"/>
    </source>
</evidence>